<accession>B4CZH0</accession>
<organism evidence="1 2">
    <name type="scientific">Chthoniobacter flavus Ellin428</name>
    <dbReference type="NCBI Taxonomy" id="497964"/>
    <lineage>
        <taxon>Bacteria</taxon>
        <taxon>Pseudomonadati</taxon>
        <taxon>Verrucomicrobiota</taxon>
        <taxon>Spartobacteria</taxon>
        <taxon>Chthoniobacterales</taxon>
        <taxon>Chthoniobacteraceae</taxon>
        <taxon>Chthoniobacter</taxon>
    </lineage>
</organism>
<evidence type="ECO:0000313" key="2">
    <source>
        <dbReference type="Proteomes" id="UP000005824"/>
    </source>
</evidence>
<keyword evidence="2" id="KW-1185">Reference proteome</keyword>
<dbReference type="Gene3D" id="1.10.1780.10">
    <property type="entry name" value="Clp, N-terminal domain"/>
    <property type="match status" value="1"/>
</dbReference>
<proteinExistence type="predicted"/>
<comment type="caution">
    <text evidence="1">The sequence shown here is derived from an EMBL/GenBank/DDBJ whole genome shotgun (WGS) entry which is preliminary data.</text>
</comment>
<dbReference type="InterPro" id="IPR036628">
    <property type="entry name" value="Clp_N_dom_sf"/>
</dbReference>
<evidence type="ECO:0000313" key="1">
    <source>
        <dbReference type="EMBL" id="EDY20134.1"/>
    </source>
</evidence>
<name>B4CZH0_9BACT</name>
<dbReference type="InParanoid" id="B4CZH0"/>
<sequence length="182" mass="20354">MKVRHSESLILIWQLARLEAGRLRAATIEPNHLLLALCKSVDLDLLVLVSKDAPNRDEVLEELLREVRRLRTIFKTVGLDARSFRHALRSRSGSGDWNEAVEPTSSLHRSPAAKQVFAEAGHLAELSGLTVFPVQLLCALLANEDRLRDGLLRELGVEPERLRQAVQREILPAGKRLPPGQN</sequence>
<gene>
    <name evidence="1" type="ORF">CfE428DRAFT_2058</name>
</gene>
<dbReference type="RefSeq" id="WP_006979383.1">
    <property type="nucleotide sequence ID" value="NZ_ABVL01000005.1"/>
</dbReference>
<protein>
    <recommendedName>
        <fullName evidence="3">Clp domain protein</fullName>
    </recommendedName>
</protein>
<evidence type="ECO:0008006" key="3">
    <source>
        <dbReference type="Google" id="ProtNLM"/>
    </source>
</evidence>
<dbReference type="EMBL" id="ABVL01000005">
    <property type="protein sequence ID" value="EDY20134.1"/>
    <property type="molecule type" value="Genomic_DNA"/>
</dbReference>
<dbReference type="SUPFAM" id="SSF81923">
    <property type="entry name" value="Double Clp-N motif"/>
    <property type="match status" value="1"/>
</dbReference>
<reference evidence="1 2" key="1">
    <citation type="journal article" date="2011" name="J. Bacteriol.">
        <title>Genome sequence of Chthoniobacter flavus Ellin428, an aerobic heterotrophic soil bacterium.</title>
        <authorList>
            <person name="Kant R."/>
            <person name="van Passel M.W."/>
            <person name="Palva A."/>
            <person name="Lucas S."/>
            <person name="Lapidus A."/>
            <person name="Glavina Del Rio T."/>
            <person name="Dalin E."/>
            <person name="Tice H."/>
            <person name="Bruce D."/>
            <person name="Goodwin L."/>
            <person name="Pitluck S."/>
            <person name="Larimer F.W."/>
            <person name="Land M.L."/>
            <person name="Hauser L."/>
            <person name="Sangwan P."/>
            <person name="de Vos W.M."/>
            <person name="Janssen P.H."/>
            <person name="Smidt H."/>
        </authorList>
    </citation>
    <scope>NUCLEOTIDE SEQUENCE [LARGE SCALE GENOMIC DNA]</scope>
    <source>
        <strain evidence="1 2">Ellin428</strain>
    </source>
</reference>
<dbReference type="STRING" id="497964.CfE428DRAFT_2058"/>
<dbReference type="Proteomes" id="UP000005824">
    <property type="component" value="Unassembled WGS sequence"/>
</dbReference>
<dbReference type="AlphaFoldDB" id="B4CZH0"/>